<sequence length="222" mass="24334">MSANTPEQAEPNTSETPAPQVEVPGPQRVPGLRLVRLDRTTPEVALLREVLPRHRVAPDQKRFVTEAVHTLPRADEDPERHPYAVVRNDVPLTDRSAVLDACVGFGIIDRRLPVLRDLVEDPHQAVLLRAFYVTPEHQGQGVGRAACTAPLLDLLVAAIAPEATRIVLCVSEGNEAGERTYRSAGFTPTGRRHDAGDQGVQNVFARPVETGYHPVPQLPEPR</sequence>
<dbReference type="PROSITE" id="PS51186">
    <property type="entry name" value="GNAT"/>
    <property type="match status" value="1"/>
</dbReference>
<dbReference type="AlphaFoldDB" id="A0A840WIZ1"/>
<dbReference type="CDD" id="cd04301">
    <property type="entry name" value="NAT_SF"/>
    <property type="match status" value="1"/>
</dbReference>
<evidence type="ECO:0000313" key="4">
    <source>
        <dbReference type="Proteomes" id="UP000579647"/>
    </source>
</evidence>
<proteinExistence type="predicted"/>
<evidence type="ECO:0000313" key="3">
    <source>
        <dbReference type="EMBL" id="MBB5491855.1"/>
    </source>
</evidence>
<evidence type="ECO:0000259" key="2">
    <source>
        <dbReference type="PROSITE" id="PS51186"/>
    </source>
</evidence>
<dbReference type="InterPro" id="IPR016181">
    <property type="entry name" value="Acyl_CoA_acyltransferase"/>
</dbReference>
<feature type="region of interest" description="Disordered" evidence="1">
    <location>
        <begin position="1"/>
        <end position="29"/>
    </location>
</feature>
<dbReference type="EMBL" id="JACHDO010000001">
    <property type="protein sequence ID" value="MBB5491855.1"/>
    <property type="molecule type" value="Genomic_DNA"/>
</dbReference>
<organism evidence="3 4">
    <name type="scientific">Nocardiopsis metallicus</name>
    <dbReference type="NCBI Taxonomy" id="179819"/>
    <lineage>
        <taxon>Bacteria</taxon>
        <taxon>Bacillati</taxon>
        <taxon>Actinomycetota</taxon>
        <taxon>Actinomycetes</taxon>
        <taxon>Streptosporangiales</taxon>
        <taxon>Nocardiopsidaceae</taxon>
        <taxon>Nocardiopsis</taxon>
    </lineage>
</organism>
<keyword evidence="3" id="KW-0808">Transferase</keyword>
<dbReference type="RefSeq" id="WP_184365464.1">
    <property type="nucleotide sequence ID" value="NZ_BAAAKM010000021.1"/>
</dbReference>
<accession>A0A840WIZ1</accession>
<feature type="compositionally biased region" description="Polar residues" evidence="1">
    <location>
        <begin position="1"/>
        <end position="17"/>
    </location>
</feature>
<gene>
    <name evidence="3" type="ORF">HNR07_002992</name>
</gene>
<evidence type="ECO:0000256" key="1">
    <source>
        <dbReference type="SAM" id="MobiDB-lite"/>
    </source>
</evidence>
<dbReference type="SUPFAM" id="SSF55729">
    <property type="entry name" value="Acyl-CoA N-acyltransferases (Nat)"/>
    <property type="match status" value="1"/>
</dbReference>
<dbReference type="InterPro" id="IPR000182">
    <property type="entry name" value="GNAT_dom"/>
</dbReference>
<name>A0A840WIZ1_9ACTN</name>
<reference evidence="3 4" key="1">
    <citation type="submission" date="2020-08" db="EMBL/GenBank/DDBJ databases">
        <title>Sequencing the genomes of 1000 actinobacteria strains.</title>
        <authorList>
            <person name="Klenk H.-P."/>
        </authorList>
    </citation>
    <scope>NUCLEOTIDE SEQUENCE [LARGE SCALE GENOMIC DNA]</scope>
    <source>
        <strain evidence="3 4">DSM 44598</strain>
    </source>
</reference>
<dbReference type="Gene3D" id="3.40.630.30">
    <property type="match status" value="1"/>
</dbReference>
<dbReference type="Pfam" id="PF00583">
    <property type="entry name" value="Acetyltransf_1"/>
    <property type="match status" value="1"/>
</dbReference>
<comment type="caution">
    <text evidence="3">The sequence shown here is derived from an EMBL/GenBank/DDBJ whole genome shotgun (WGS) entry which is preliminary data.</text>
</comment>
<keyword evidence="4" id="KW-1185">Reference proteome</keyword>
<protein>
    <submittedName>
        <fullName evidence="3">GNAT superfamily N-acetyltransferase</fullName>
    </submittedName>
</protein>
<dbReference type="Proteomes" id="UP000579647">
    <property type="component" value="Unassembled WGS sequence"/>
</dbReference>
<dbReference type="GO" id="GO:0016747">
    <property type="term" value="F:acyltransferase activity, transferring groups other than amino-acyl groups"/>
    <property type="evidence" value="ECO:0007669"/>
    <property type="project" value="InterPro"/>
</dbReference>
<feature type="domain" description="N-acetyltransferase" evidence="2">
    <location>
        <begin position="30"/>
        <end position="209"/>
    </location>
</feature>